<dbReference type="Proteomes" id="UP000789325">
    <property type="component" value="Unassembled WGS sequence"/>
</dbReference>
<dbReference type="Gene3D" id="3.20.20.70">
    <property type="entry name" value="Aldolase class I"/>
    <property type="match status" value="1"/>
</dbReference>
<dbReference type="SUPFAM" id="SSF51569">
    <property type="entry name" value="Aldolase"/>
    <property type="match status" value="1"/>
</dbReference>
<dbReference type="GO" id="GO:0003989">
    <property type="term" value="F:acetyl-CoA carboxylase activity"/>
    <property type="evidence" value="ECO:0007669"/>
    <property type="project" value="UniProtKB-EC"/>
</dbReference>
<dbReference type="Pfam" id="PF00682">
    <property type="entry name" value="HMGL-like"/>
    <property type="match status" value="1"/>
</dbReference>
<evidence type="ECO:0000259" key="2">
    <source>
        <dbReference type="PROSITE" id="PS50991"/>
    </source>
</evidence>
<reference evidence="3" key="1">
    <citation type="journal article" date="2021" name="PeerJ">
        <title>Extensive microbial diversity within the chicken gut microbiome revealed by metagenomics and culture.</title>
        <authorList>
            <person name="Gilroy R."/>
            <person name="Ravi A."/>
            <person name="Getino M."/>
            <person name="Pursley I."/>
            <person name="Horton D.L."/>
            <person name="Alikhan N.F."/>
            <person name="Baker D."/>
            <person name="Gharbi K."/>
            <person name="Hall N."/>
            <person name="Watson M."/>
            <person name="Adriaenssens E.M."/>
            <person name="Foster-Nyarko E."/>
            <person name="Jarju S."/>
            <person name="Secka A."/>
            <person name="Antonio M."/>
            <person name="Oren A."/>
            <person name="Chaudhuri R.R."/>
            <person name="La Ragione R."/>
            <person name="Hildebrand F."/>
            <person name="Pallen M.J."/>
        </authorList>
    </citation>
    <scope>NUCLEOTIDE SEQUENCE</scope>
    <source>
        <strain evidence="3">USAMLcec12-2067</strain>
    </source>
</reference>
<dbReference type="EC" id="6.4.1.2" evidence="3"/>
<evidence type="ECO:0000313" key="4">
    <source>
        <dbReference type="Proteomes" id="UP000789325"/>
    </source>
</evidence>
<dbReference type="InterPro" id="IPR000891">
    <property type="entry name" value="PYR_CT"/>
</dbReference>
<dbReference type="GO" id="GO:0004736">
    <property type="term" value="F:pyruvate carboxylase activity"/>
    <property type="evidence" value="ECO:0007669"/>
    <property type="project" value="TreeGrafter"/>
</dbReference>
<dbReference type="InterPro" id="IPR011053">
    <property type="entry name" value="Single_hybrid_motif"/>
</dbReference>
<dbReference type="InterPro" id="IPR000089">
    <property type="entry name" value="Biotin_lipoyl"/>
</dbReference>
<proteinExistence type="predicted"/>
<organism evidence="3 4">
    <name type="scientific">Rubneribacter badeniensis</name>
    <dbReference type="NCBI Taxonomy" id="2070688"/>
    <lineage>
        <taxon>Bacteria</taxon>
        <taxon>Bacillati</taxon>
        <taxon>Actinomycetota</taxon>
        <taxon>Coriobacteriia</taxon>
        <taxon>Eggerthellales</taxon>
        <taxon>Eggerthellaceae</taxon>
        <taxon>Rubneribacter</taxon>
    </lineage>
</organism>
<dbReference type="CDD" id="cd07937">
    <property type="entry name" value="DRE_TIM_PC_TC_5S"/>
    <property type="match status" value="1"/>
</dbReference>
<dbReference type="Pfam" id="PF02436">
    <property type="entry name" value="PYC_OADA"/>
    <property type="match status" value="1"/>
</dbReference>
<dbReference type="InterPro" id="IPR003379">
    <property type="entry name" value="Carboxylase_cons_dom"/>
</dbReference>
<dbReference type="Pfam" id="PF00364">
    <property type="entry name" value="Biotin_lipoyl"/>
    <property type="match status" value="1"/>
</dbReference>
<dbReference type="PANTHER" id="PTHR43778:SF2">
    <property type="entry name" value="PYRUVATE CARBOXYLASE, MITOCHONDRIAL"/>
    <property type="match status" value="1"/>
</dbReference>
<dbReference type="EMBL" id="DYZL01000181">
    <property type="protein sequence ID" value="HJH43804.1"/>
    <property type="molecule type" value="Genomic_DNA"/>
</dbReference>
<dbReference type="InterPro" id="IPR055268">
    <property type="entry name" value="PCB-like"/>
</dbReference>
<feature type="domain" description="Lipoyl-binding" evidence="1">
    <location>
        <begin position="547"/>
        <end position="623"/>
    </location>
</feature>
<reference evidence="3" key="2">
    <citation type="submission" date="2021-09" db="EMBL/GenBank/DDBJ databases">
        <authorList>
            <person name="Gilroy R."/>
        </authorList>
    </citation>
    <scope>NUCLEOTIDE SEQUENCE</scope>
    <source>
        <strain evidence="3">USAMLcec12-2067</strain>
    </source>
</reference>
<dbReference type="AlphaFoldDB" id="A0A9D3ADF3"/>
<dbReference type="NCBIfam" id="NF006761">
    <property type="entry name" value="PRK09282.1"/>
    <property type="match status" value="1"/>
</dbReference>
<name>A0A9D3ADF3_9ACTN</name>
<dbReference type="GO" id="GO:0006094">
    <property type="term" value="P:gluconeogenesis"/>
    <property type="evidence" value="ECO:0007669"/>
    <property type="project" value="TreeGrafter"/>
</dbReference>
<dbReference type="PROSITE" id="PS50968">
    <property type="entry name" value="BIOTINYL_LIPOYL"/>
    <property type="match status" value="1"/>
</dbReference>
<accession>A0A9D3ADF3</accession>
<keyword evidence="3" id="KW-0436">Ligase</keyword>
<dbReference type="InterPro" id="IPR001249">
    <property type="entry name" value="AcCoA_biotinCC"/>
</dbReference>
<dbReference type="NCBIfam" id="TIGR00531">
    <property type="entry name" value="BCCP"/>
    <property type="match status" value="1"/>
</dbReference>
<dbReference type="PRINTS" id="PR01071">
    <property type="entry name" value="ACOABIOTINCC"/>
</dbReference>
<dbReference type="Gene3D" id="2.40.50.100">
    <property type="match status" value="1"/>
</dbReference>
<evidence type="ECO:0000259" key="1">
    <source>
        <dbReference type="PROSITE" id="PS50968"/>
    </source>
</evidence>
<dbReference type="SUPFAM" id="SSF89000">
    <property type="entry name" value="post-HMGL domain-like"/>
    <property type="match status" value="1"/>
</dbReference>
<sequence>MPRLQIMDTTIRDGQQSLWATRMPIGDMLPILPKMDRVGYWAIEAWGGATFDTCMRFLDENPWERLRSIKAQTPNTPLAMLSRGQNLVGYKHYSREICHRFIKAAKRNGIHVFRVFDALNDIRNVVDNAEAINECGGHFEGAISYTMSPVHTLDSYLDYGQKLKDLGADSICIKDMAGMLTPYRTERMVKAFNAEIGLPLHIHCHYVGGMAPANILKAAEAGAAIADTAHAPLAFGNSHPAVEMIVAALQESRYDTGLDLDLLFEIAEYWEEVRKRGHYKRGVSSLIHMQVYSHQVPGGMMSNLLSQLEVQNASDRLPEVMKEIPKVRAEVGYPPLVTPMSQIVGTQAVFNVLTGKRWGVVSKEMKDYICGYYGKAPGRMDKDIVAKVVGNSEMLPPDVAPGSLVTTTYAQVEEEIGDLAKSEEDVLMYALFPNEARTYLSKHRTSEKVDFLMEQESSHTKEDDYVDINQIRELVRVAEESGVGEIVVEEEGTRIAVRMPGIAGAEAVAAAAAAAAAAPVAAVAPAPAAAAPAAASAGDGVERPSNWYAVTAPMVGTFYTSPAPGEPPFVKVGDEVAAKQTLCIVEAMKLMNEITAEEMGTVREVCLEDATPVEFGTVLFYIEPHGAADPAAETA</sequence>
<evidence type="ECO:0000313" key="3">
    <source>
        <dbReference type="EMBL" id="HJH43804.1"/>
    </source>
</evidence>
<dbReference type="CDD" id="cd06850">
    <property type="entry name" value="biotinyl_domain"/>
    <property type="match status" value="1"/>
</dbReference>
<dbReference type="SUPFAM" id="SSF51230">
    <property type="entry name" value="Single hybrid motif"/>
    <property type="match status" value="1"/>
</dbReference>
<gene>
    <name evidence="3" type="primary">accB</name>
    <name evidence="3" type="ORF">K8V16_08395</name>
</gene>
<dbReference type="PANTHER" id="PTHR43778">
    <property type="entry name" value="PYRUVATE CARBOXYLASE"/>
    <property type="match status" value="1"/>
</dbReference>
<dbReference type="GO" id="GO:0009317">
    <property type="term" value="C:acetyl-CoA carboxylase complex"/>
    <property type="evidence" value="ECO:0007669"/>
    <property type="project" value="InterPro"/>
</dbReference>
<comment type="caution">
    <text evidence="3">The sequence shown here is derived from an EMBL/GenBank/DDBJ whole genome shotgun (WGS) entry which is preliminary data.</text>
</comment>
<feature type="domain" description="Pyruvate carboxyltransferase" evidence="2">
    <location>
        <begin position="4"/>
        <end position="264"/>
    </location>
</feature>
<dbReference type="GO" id="GO:0006633">
    <property type="term" value="P:fatty acid biosynthetic process"/>
    <property type="evidence" value="ECO:0007669"/>
    <property type="project" value="InterPro"/>
</dbReference>
<dbReference type="InterPro" id="IPR013785">
    <property type="entry name" value="Aldolase_TIM"/>
</dbReference>
<dbReference type="PROSITE" id="PS50991">
    <property type="entry name" value="PYR_CT"/>
    <property type="match status" value="1"/>
</dbReference>
<protein>
    <submittedName>
        <fullName evidence="3">Acetyl-CoA carboxylase biotin carboxyl carrier protein</fullName>
        <ecNumber evidence="3">6.4.1.2</ecNumber>
    </submittedName>
</protein>